<evidence type="ECO:0000256" key="2">
    <source>
        <dbReference type="SAM" id="SignalP"/>
    </source>
</evidence>
<feature type="compositionally biased region" description="Low complexity" evidence="1">
    <location>
        <begin position="227"/>
        <end position="246"/>
    </location>
</feature>
<reference evidence="3 4" key="1">
    <citation type="journal article" date="2017" name="Int. J. Parasitol.">
        <title>The genome of the protozoan parasite Cystoisospora suis and a reverse vaccinology approach to identify vaccine candidates.</title>
        <authorList>
            <person name="Palmieri N."/>
            <person name="Shrestha A."/>
            <person name="Ruttkowski B."/>
            <person name="Beck T."/>
            <person name="Vogl C."/>
            <person name="Tomley F."/>
            <person name="Blake D.P."/>
            <person name="Joachim A."/>
        </authorList>
    </citation>
    <scope>NUCLEOTIDE SEQUENCE [LARGE SCALE GENOMIC DNA]</scope>
    <source>
        <strain evidence="3 4">Wien I</strain>
    </source>
</reference>
<feature type="compositionally biased region" description="Low complexity" evidence="1">
    <location>
        <begin position="991"/>
        <end position="1015"/>
    </location>
</feature>
<feature type="signal peptide" evidence="2">
    <location>
        <begin position="1"/>
        <end position="24"/>
    </location>
</feature>
<dbReference type="Proteomes" id="UP000221165">
    <property type="component" value="Unassembled WGS sequence"/>
</dbReference>
<keyword evidence="4" id="KW-1185">Reference proteome</keyword>
<feature type="compositionally biased region" description="Low complexity" evidence="1">
    <location>
        <begin position="472"/>
        <end position="484"/>
    </location>
</feature>
<dbReference type="OrthoDB" id="348461at2759"/>
<feature type="compositionally biased region" description="Low complexity" evidence="1">
    <location>
        <begin position="513"/>
        <end position="525"/>
    </location>
</feature>
<feature type="region of interest" description="Disordered" evidence="1">
    <location>
        <begin position="885"/>
        <end position="940"/>
    </location>
</feature>
<feature type="region of interest" description="Disordered" evidence="1">
    <location>
        <begin position="801"/>
        <end position="826"/>
    </location>
</feature>
<gene>
    <name evidence="3" type="ORF">CSUI_004770</name>
</gene>
<dbReference type="EMBL" id="MIGC01002266">
    <property type="protein sequence ID" value="PHJ21387.1"/>
    <property type="molecule type" value="Genomic_DNA"/>
</dbReference>
<feature type="region of interest" description="Disordered" evidence="1">
    <location>
        <begin position="472"/>
        <end position="562"/>
    </location>
</feature>
<organism evidence="3 4">
    <name type="scientific">Cystoisospora suis</name>
    <dbReference type="NCBI Taxonomy" id="483139"/>
    <lineage>
        <taxon>Eukaryota</taxon>
        <taxon>Sar</taxon>
        <taxon>Alveolata</taxon>
        <taxon>Apicomplexa</taxon>
        <taxon>Conoidasida</taxon>
        <taxon>Coccidia</taxon>
        <taxon>Eucoccidiorida</taxon>
        <taxon>Eimeriorina</taxon>
        <taxon>Sarcocystidae</taxon>
        <taxon>Cystoisospora</taxon>
    </lineage>
</organism>
<protein>
    <submittedName>
        <fullName evidence="3">Rap domain protein</fullName>
    </submittedName>
</protein>
<feature type="region of interest" description="Disordered" evidence="1">
    <location>
        <begin position="212"/>
        <end position="246"/>
    </location>
</feature>
<keyword evidence="2" id="KW-0732">Signal</keyword>
<feature type="region of interest" description="Disordered" evidence="1">
    <location>
        <begin position="991"/>
        <end position="1034"/>
    </location>
</feature>
<proteinExistence type="predicted"/>
<dbReference type="GeneID" id="94428165"/>
<feature type="chain" id="PRO_5012180419" evidence="2">
    <location>
        <begin position="25"/>
        <end position="1166"/>
    </location>
</feature>
<feature type="compositionally biased region" description="Low complexity" evidence="1">
    <location>
        <begin position="537"/>
        <end position="562"/>
    </location>
</feature>
<dbReference type="AlphaFoldDB" id="A0A2C6KW44"/>
<accession>A0A2C6KW44</accession>
<dbReference type="VEuPathDB" id="ToxoDB:CSUI_004770"/>
<feature type="compositionally biased region" description="Acidic residues" evidence="1">
    <location>
        <begin position="808"/>
        <end position="826"/>
    </location>
</feature>
<feature type="region of interest" description="Disordered" evidence="1">
    <location>
        <begin position="601"/>
        <end position="638"/>
    </location>
</feature>
<name>A0A2C6KW44_9APIC</name>
<feature type="compositionally biased region" description="Acidic residues" evidence="1">
    <location>
        <begin position="489"/>
        <end position="503"/>
    </location>
</feature>
<evidence type="ECO:0000313" key="3">
    <source>
        <dbReference type="EMBL" id="PHJ21387.1"/>
    </source>
</evidence>
<evidence type="ECO:0000313" key="4">
    <source>
        <dbReference type="Proteomes" id="UP000221165"/>
    </source>
</evidence>
<sequence length="1166" mass="130316">MCGCMPLSLLFLVSFNSPFRSSSSFLSSSFSFLHSFCYRFTSLSCSGRGKKTRCHSSLHPSLLFHSSRQNSLQTVITMRTRRFFFFFSSSSSSLSPSSPSSCFHLKDLDLSSSSRESLSSASPSSSYTSCCSLFFPSKIPLSPPIPHCHSRTSSSSLFPLLLHASSPPLPSPLSSSSCLSCPFFSSLHSLPSLRRAPLSLISPACLSPTCFSFSSSSPPDRKKNRESSSSFSSSSSSSSPTPSLASPSLSILTHEEHLSLDAILNLVNSLLKDKHFVSFAHVHTPQHPASSAGLTPGEFIVCLHRIAEAYKRTNDKDLLLSSASSFEKTEDEEDSAERKRKRTLSRDFRFRLLLRKVQNRLLSFTAVELYRLLVALSRLGYCPRELLSSILRLLAPEPPLPSSLQASSLSSSSNISFSSPPPESLRNLSSLQLSHLPILLSSLVSRANSEENENLRTFLIAYTSYVSSTLLSQVSPSSPSSSLSQEERKEEEEEQNVDIEEGQQQEKEERRSSSSSLRDPSSTSSLHLSQKDQRETPSSSSCSPLHPHHFSSASSPSLESPPKSFSLNDLSFIAIGMSTLGYRDLSFLSLLAEAVTCELEKRQEREGEEESLESRGKNLAGGDRRRRAGERGQEGEEEEDFLLIRKSRECLPLVNCLFSFATLGILHPRLYHCLFSSLRQNLKFLTSSQLANTTLAVASLTALGEASSFFPFAFLSSLETALEERCSAGGRKREGERKGRSSSLSLFYLEREEAATLAWALCSLRLYEGNPGLFTKLLFHASPYIPNAAAFTPAAAIDRREDERSLVDEEEEEEVQKEDQEEEEEEIIQHLQQIRIDLRLSSSPSIKRFYQDDRRTPEEKRLWNWLVGTDANVDAVDVDACGDARSSLETEERKRRSIDDADKHDNDHDEDEQKEEEEKKKNRRRIEGRREREDSSQIPSDVLQAEAQIYDLLENDQNLLLRLLHQSSEEKTAKDTKCIFMTAVSSELSSHSISPSSFTLSPDASSSSSSVSSSPHLADDQEDLGLYSSHDRDRSGTLVDRSRLCLEKGGIACGFYRCSLIAHYKNEPRIEKEAEIRSFEKEKGPERDIEERDASCIRKLAVIVDFTTFADLSGPTDIFLAMKYRHILLSNYSLIIVRFAEWKELSSDEERKAYLFANVVNQRRDS</sequence>
<comment type="caution">
    <text evidence="3">The sequence shown here is derived from an EMBL/GenBank/DDBJ whole genome shotgun (WGS) entry which is preliminary data.</text>
</comment>
<feature type="compositionally biased region" description="Basic and acidic residues" evidence="1">
    <location>
        <begin position="886"/>
        <end position="907"/>
    </location>
</feature>
<evidence type="ECO:0000256" key="1">
    <source>
        <dbReference type="SAM" id="MobiDB-lite"/>
    </source>
</evidence>
<dbReference type="RefSeq" id="XP_067923070.1">
    <property type="nucleotide sequence ID" value="XM_068064954.1"/>
</dbReference>